<organism evidence="1 2">
    <name type="scientific">Araneus ventricosus</name>
    <name type="common">Orbweaver spider</name>
    <name type="synonym">Epeira ventricosa</name>
    <dbReference type="NCBI Taxonomy" id="182803"/>
    <lineage>
        <taxon>Eukaryota</taxon>
        <taxon>Metazoa</taxon>
        <taxon>Ecdysozoa</taxon>
        <taxon>Arthropoda</taxon>
        <taxon>Chelicerata</taxon>
        <taxon>Arachnida</taxon>
        <taxon>Araneae</taxon>
        <taxon>Araneomorphae</taxon>
        <taxon>Entelegynae</taxon>
        <taxon>Araneoidea</taxon>
        <taxon>Araneidae</taxon>
        <taxon>Araneus</taxon>
    </lineage>
</organism>
<reference evidence="1 2" key="1">
    <citation type="journal article" date="2019" name="Sci. Rep.">
        <title>Orb-weaving spider Araneus ventricosus genome elucidates the spidroin gene catalogue.</title>
        <authorList>
            <person name="Kono N."/>
            <person name="Nakamura H."/>
            <person name="Ohtoshi R."/>
            <person name="Moran D.A.P."/>
            <person name="Shinohara A."/>
            <person name="Yoshida Y."/>
            <person name="Fujiwara M."/>
            <person name="Mori M."/>
            <person name="Tomita M."/>
            <person name="Arakawa K."/>
        </authorList>
    </citation>
    <scope>NUCLEOTIDE SEQUENCE [LARGE SCALE GENOMIC DNA]</scope>
</reference>
<comment type="caution">
    <text evidence="1">The sequence shown here is derived from an EMBL/GenBank/DDBJ whole genome shotgun (WGS) entry which is preliminary data.</text>
</comment>
<dbReference type="AlphaFoldDB" id="A0A4Y2DC69"/>
<protein>
    <submittedName>
        <fullName evidence="1">Uncharacterized protein</fullName>
    </submittedName>
</protein>
<name>A0A4Y2DC69_ARAVE</name>
<sequence>MYLPTSEIILDRDVPTSVYDAEILSYLFHKINAIHINPTHTNPSSGISPSDTPNYLFLSFPTPPLMTSKPRPHALHHDTSIENGKLYTNPELYQSDILYHMILVSC</sequence>
<accession>A0A4Y2DC69</accession>
<dbReference type="Proteomes" id="UP000499080">
    <property type="component" value="Unassembled WGS sequence"/>
</dbReference>
<evidence type="ECO:0000313" key="1">
    <source>
        <dbReference type="EMBL" id="GBM13686.1"/>
    </source>
</evidence>
<gene>
    <name evidence="1" type="ORF">AVEN_148204_1</name>
</gene>
<dbReference type="EMBL" id="BGPR01000332">
    <property type="protein sequence ID" value="GBM13686.1"/>
    <property type="molecule type" value="Genomic_DNA"/>
</dbReference>
<proteinExistence type="predicted"/>
<keyword evidence="2" id="KW-1185">Reference proteome</keyword>
<evidence type="ECO:0000313" key="2">
    <source>
        <dbReference type="Proteomes" id="UP000499080"/>
    </source>
</evidence>